<dbReference type="AlphaFoldDB" id="A0AA38LXQ4"/>
<dbReference type="EMBL" id="JAKWFO010000002">
    <property type="protein sequence ID" value="KAI9638953.1"/>
    <property type="molecule type" value="Genomic_DNA"/>
</dbReference>
<dbReference type="Gene3D" id="2.60.40.1820">
    <property type="match status" value="1"/>
</dbReference>
<comment type="caution">
    <text evidence="5">The sequence shown here is derived from an EMBL/GenBank/DDBJ whole genome shotgun (WGS) entry which is preliminary data.</text>
</comment>
<gene>
    <name evidence="5" type="ORF">MKK02DRAFT_41983</name>
</gene>
<feature type="region of interest" description="Disordered" evidence="3">
    <location>
        <begin position="1"/>
        <end position="28"/>
    </location>
</feature>
<evidence type="ECO:0000256" key="2">
    <source>
        <dbReference type="ARBA" id="ARBA00023136"/>
    </source>
</evidence>
<dbReference type="GO" id="GO:0016020">
    <property type="term" value="C:membrane"/>
    <property type="evidence" value="ECO:0007669"/>
    <property type="project" value="UniProtKB-SubCell"/>
</dbReference>
<feature type="region of interest" description="Disordered" evidence="3">
    <location>
        <begin position="42"/>
        <end position="100"/>
    </location>
</feature>
<proteinExistence type="predicted"/>
<dbReference type="InterPro" id="IPR044839">
    <property type="entry name" value="NDR1-like"/>
</dbReference>
<sequence length="304" mass="33210">MWSQSAHGGGVPSSSAQYDDPYNQNQHVDAPHYQNAYNNTVPYQTHHLDPSTDTGFQANPSAEKITDGYPQNTERERKGRAGLNQTKSWAEVGPPPRSTGILRMWRKDERGKQWSRGGGVRTFFRFCCCCTTLSVIIIVSMLLAIALYVRPPNLSLNSINLGTSGVNLNSNSFSVNINLDISVSNPNWFNVDFKEISADVKYPGVDSKFGGGTLYNVNFAGYAESGFSFPLALNYSSSIDPNQVILQDLISKCGSATSQDVTVQYVLYLKLRILSFVIPVTTNSDASFPCPISAADIRKLAGGA</sequence>
<dbReference type="Proteomes" id="UP001164286">
    <property type="component" value="Unassembled WGS sequence"/>
</dbReference>
<reference evidence="5" key="1">
    <citation type="journal article" date="2022" name="G3 (Bethesda)">
        <title>High quality genome of the basidiomycete yeast Dioszegia hungarica PDD-24b-2 isolated from cloud water.</title>
        <authorList>
            <person name="Jarrige D."/>
            <person name="Haridas S."/>
            <person name="Bleykasten-Grosshans C."/>
            <person name="Joly M."/>
            <person name="Nadalig T."/>
            <person name="Sancelme M."/>
            <person name="Vuilleumier S."/>
            <person name="Grigoriev I.V."/>
            <person name="Amato P."/>
            <person name="Bringel F."/>
        </authorList>
    </citation>
    <scope>NUCLEOTIDE SEQUENCE</scope>
    <source>
        <strain evidence="5">PDD-24b-2</strain>
    </source>
</reference>
<keyword evidence="4" id="KW-0812">Transmembrane</keyword>
<evidence type="ECO:0008006" key="7">
    <source>
        <dbReference type="Google" id="ProtNLM"/>
    </source>
</evidence>
<evidence type="ECO:0000256" key="3">
    <source>
        <dbReference type="SAM" id="MobiDB-lite"/>
    </source>
</evidence>
<feature type="compositionally biased region" description="Polar residues" evidence="3">
    <location>
        <begin position="1"/>
        <end position="27"/>
    </location>
</feature>
<evidence type="ECO:0000256" key="4">
    <source>
        <dbReference type="SAM" id="Phobius"/>
    </source>
</evidence>
<accession>A0AA38LXQ4</accession>
<feature type="transmembrane region" description="Helical" evidence="4">
    <location>
        <begin position="123"/>
        <end position="149"/>
    </location>
</feature>
<evidence type="ECO:0000313" key="5">
    <source>
        <dbReference type="EMBL" id="KAI9638953.1"/>
    </source>
</evidence>
<keyword evidence="4" id="KW-1133">Transmembrane helix</keyword>
<evidence type="ECO:0000256" key="1">
    <source>
        <dbReference type="ARBA" id="ARBA00004370"/>
    </source>
</evidence>
<protein>
    <recommendedName>
        <fullName evidence="7">Late embryogenesis abundant protein LEA-2 subgroup domain-containing protein</fullName>
    </recommendedName>
</protein>
<feature type="compositionally biased region" description="Polar residues" evidence="3">
    <location>
        <begin position="51"/>
        <end position="60"/>
    </location>
</feature>
<dbReference type="RefSeq" id="XP_052948730.1">
    <property type="nucleotide sequence ID" value="XM_053091792.1"/>
</dbReference>
<comment type="subcellular location">
    <subcellularLocation>
        <location evidence="1">Membrane</location>
    </subcellularLocation>
</comment>
<dbReference type="PANTHER" id="PTHR31234:SF2">
    <property type="entry name" value="OS05G0199100 PROTEIN"/>
    <property type="match status" value="1"/>
</dbReference>
<name>A0AA38LXQ4_9TREE</name>
<keyword evidence="2 4" id="KW-0472">Membrane</keyword>
<keyword evidence="6" id="KW-1185">Reference proteome</keyword>
<dbReference type="PANTHER" id="PTHR31234">
    <property type="entry name" value="LATE EMBRYOGENESIS ABUNDANT (LEA) HYDROXYPROLINE-RICH GLYCOPROTEIN FAMILY"/>
    <property type="match status" value="1"/>
</dbReference>
<evidence type="ECO:0000313" key="6">
    <source>
        <dbReference type="Proteomes" id="UP001164286"/>
    </source>
</evidence>
<dbReference type="SUPFAM" id="SSF117070">
    <property type="entry name" value="LEA14-like"/>
    <property type="match status" value="1"/>
</dbReference>
<dbReference type="GO" id="GO:0098542">
    <property type="term" value="P:defense response to other organism"/>
    <property type="evidence" value="ECO:0007669"/>
    <property type="project" value="InterPro"/>
</dbReference>
<dbReference type="GeneID" id="77730997"/>
<organism evidence="5 6">
    <name type="scientific">Dioszegia hungarica</name>
    <dbReference type="NCBI Taxonomy" id="4972"/>
    <lineage>
        <taxon>Eukaryota</taxon>
        <taxon>Fungi</taxon>
        <taxon>Dikarya</taxon>
        <taxon>Basidiomycota</taxon>
        <taxon>Agaricomycotina</taxon>
        <taxon>Tremellomycetes</taxon>
        <taxon>Tremellales</taxon>
        <taxon>Bulleribasidiaceae</taxon>
        <taxon>Dioszegia</taxon>
    </lineage>
</organism>